<keyword evidence="1" id="KW-0378">Hydrolase</keyword>
<evidence type="ECO:0000313" key="2">
    <source>
        <dbReference type="Proteomes" id="UP000326979"/>
    </source>
</evidence>
<accession>A0A5N8W2A1</accession>
<dbReference type="PANTHER" id="PTHR43434:SF1">
    <property type="entry name" value="PHOSPHOGLYCOLATE PHOSPHATASE"/>
    <property type="match status" value="1"/>
</dbReference>
<dbReference type="EMBL" id="VJZE01000054">
    <property type="protein sequence ID" value="MPY40434.1"/>
    <property type="molecule type" value="Genomic_DNA"/>
</dbReference>
<reference evidence="1 2" key="1">
    <citation type="submission" date="2019-07" db="EMBL/GenBank/DDBJ databases">
        <title>New species of Amycolatopsis and Streptomyces.</title>
        <authorList>
            <person name="Duangmal K."/>
            <person name="Teo W.F.A."/>
            <person name="Lipun K."/>
        </authorList>
    </citation>
    <scope>NUCLEOTIDE SEQUENCE [LARGE SCALE GENOMIC DNA]</scope>
    <source>
        <strain evidence="1 2">TISTR 2346</strain>
    </source>
</reference>
<dbReference type="GO" id="GO:0005829">
    <property type="term" value="C:cytosol"/>
    <property type="evidence" value="ECO:0007669"/>
    <property type="project" value="TreeGrafter"/>
</dbReference>
<comment type="caution">
    <text evidence="1">The sequence shown here is derived from an EMBL/GenBank/DDBJ whole genome shotgun (WGS) entry which is preliminary data.</text>
</comment>
<protein>
    <submittedName>
        <fullName evidence="1">HAD family hydrolase</fullName>
    </submittedName>
</protein>
<dbReference type="PANTHER" id="PTHR43434">
    <property type="entry name" value="PHOSPHOGLYCOLATE PHOSPHATASE"/>
    <property type="match status" value="1"/>
</dbReference>
<dbReference type="GO" id="GO:0008967">
    <property type="term" value="F:phosphoglycolate phosphatase activity"/>
    <property type="evidence" value="ECO:0007669"/>
    <property type="project" value="TreeGrafter"/>
</dbReference>
<dbReference type="InterPro" id="IPR050155">
    <property type="entry name" value="HAD-like_hydrolase_sf"/>
</dbReference>
<proteinExistence type="predicted"/>
<dbReference type="AlphaFoldDB" id="A0A5N8W2A1"/>
<dbReference type="SUPFAM" id="SSF56784">
    <property type="entry name" value="HAD-like"/>
    <property type="match status" value="1"/>
</dbReference>
<dbReference type="Pfam" id="PF00702">
    <property type="entry name" value="Hydrolase"/>
    <property type="match status" value="1"/>
</dbReference>
<dbReference type="Proteomes" id="UP000326979">
    <property type="component" value="Unassembled WGS sequence"/>
</dbReference>
<dbReference type="InterPro" id="IPR036412">
    <property type="entry name" value="HAD-like_sf"/>
</dbReference>
<gene>
    <name evidence="1" type="ORF">FNH04_11090</name>
</gene>
<evidence type="ECO:0000313" key="1">
    <source>
        <dbReference type="EMBL" id="MPY40434.1"/>
    </source>
</evidence>
<name>A0A5N8W2A1_9ACTN</name>
<dbReference type="InterPro" id="IPR023214">
    <property type="entry name" value="HAD_sf"/>
</dbReference>
<keyword evidence="2" id="KW-1185">Reference proteome</keyword>
<dbReference type="GO" id="GO:0006281">
    <property type="term" value="P:DNA repair"/>
    <property type="evidence" value="ECO:0007669"/>
    <property type="project" value="TreeGrafter"/>
</dbReference>
<organism evidence="1 2">
    <name type="scientific">Streptomyces phyllanthi</name>
    <dbReference type="NCBI Taxonomy" id="1803180"/>
    <lineage>
        <taxon>Bacteria</taxon>
        <taxon>Bacillati</taxon>
        <taxon>Actinomycetota</taxon>
        <taxon>Actinomycetes</taxon>
        <taxon>Kitasatosporales</taxon>
        <taxon>Streptomycetaceae</taxon>
        <taxon>Streptomyces</taxon>
    </lineage>
</organism>
<sequence>MVQRPLGNHHVGPDTLLVTPDTAQTELVTAETENLRELITRARYVLFDFDGPICRLFAGYSATLIAEELVKWLDSHGLKGLLTEEERTALDPHVPLHAVNRRHPGSDLVVGLEKWLTEQELKAVPTAWPTEYADALIRTWNAVGARLAVTTNNSPRAATRYLSSRGLTECFGPYVYGRTQNLHWMKPDPHWLHHALNAMGADPSTSLMVGDSPPDYLAAREAGIPFLGFARNERKLKELVDAGAAEWCIVGSLKPVLDHLWDQA</sequence>
<dbReference type="Gene3D" id="3.40.50.1000">
    <property type="entry name" value="HAD superfamily/HAD-like"/>
    <property type="match status" value="1"/>
</dbReference>